<proteinExistence type="predicted"/>
<evidence type="ECO:0000256" key="2">
    <source>
        <dbReference type="ARBA" id="ARBA00023134"/>
    </source>
</evidence>
<accession>V4LHX2</accession>
<evidence type="ECO:0000313" key="5">
    <source>
        <dbReference type="Proteomes" id="UP000030689"/>
    </source>
</evidence>
<evidence type="ECO:0000256" key="1">
    <source>
        <dbReference type="ARBA" id="ARBA00022741"/>
    </source>
</evidence>
<dbReference type="PANTHER" id="PTHR10903:SF122">
    <property type="entry name" value="IMMUNE-ASSOCIATED NUCLEOTIDE-BINDING PROTEIN 11-RELATED"/>
    <property type="match status" value="1"/>
</dbReference>
<reference evidence="4 5" key="1">
    <citation type="journal article" date="2013" name="Front. Plant Sci.">
        <title>The Reference Genome of the Halophytic Plant Eutrema salsugineum.</title>
        <authorList>
            <person name="Yang R."/>
            <person name="Jarvis D.E."/>
            <person name="Chen H."/>
            <person name="Beilstein M.A."/>
            <person name="Grimwood J."/>
            <person name="Jenkins J."/>
            <person name="Shu S."/>
            <person name="Prochnik S."/>
            <person name="Xin M."/>
            <person name="Ma C."/>
            <person name="Schmutz J."/>
            <person name="Wing R.A."/>
            <person name="Mitchell-Olds T."/>
            <person name="Schumaker K.S."/>
            <person name="Wang X."/>
        </authorList>
    </citation>
    <scope>NUCLEOTIDE SEQUENCE [LARGE SCALE GENOMIC DNA]</scope>
</reference>
<dbReference type="Gramene" id="ESQ43349">
    <property type="protein sequence ID" value="ESQ43349"/>
    <property type="gene ID" value="EUTSA_v10015574mg"/>
</dbReference>
<dbReference type="KEGG" id="eus:EUTSA_v10015574mg"/>
<protein>
    <recommendedName>
        <fullName evidence="3">AIG1-type G domain-containing protein</fullName>
    </recommendedName>
</protein>
<feature type="non-terminal residue" evidence="4">
    <location>
        <position position="1"/>
    </location>
</feature>
<feature type="domain" description="AIG1-type G" evidence="3">
    <location>
        <begin position="15"/>
        <end position="154"/>
    </location>
</feature>
<gene>
    <name evidence="4" type="ORF">EUTSA_v10015574mg</name>
</gene>
<feature type="non-terminal residue" evidence="4">
    <location>
        <position position="154"/>
    </location>
</feature>
<organism evidence="4 5">
    <name type="scientific">Eutrema salsugineum</name>
    <name type="common">Saltwater cress</name>
    <name type="synonym">Sisymbrium salsugineum</name>
    <dbReference type="NCBI Taxonomy" id="72664"/>
    <lineage>
        <taxon>Eukaryota</taxon>
        <taxon>Viridiplantae</taxon>
        <taxon>Streptophyta</taxon>
        <taxon>Embryophyta</taxon>
        <taxon>Tracheophyta</taxon>
        <taxon>Spermatophyta</taxon>
        <taxon>Magnoliopsida</taxon>
        <taxon>eudicotyledons</taxon>
        <taxon>Gunneridae</taxon>
        <taxon>Pentapetalae</taxon>
        <taxon>rosids</taxon>
        <taxon>malvids</taxon>
        <taxon>Brassicales</taxon>
        <taxon>Brassicaceae</taxon>
        <taxon>Eutremeae</taxon>
        <taxon>Eutrema</taxon>
    </lineage>
</organism>
<dbReference type="Gene3D" id="3.40.50.300">
    <property type="entry name" value="P-loop containing nucleotide triphosphate hydrolases"/>
    <property type="match status" value="1"/>
</dbReference>
<dbReference type="GO" id="GO:0005525">
    <property type="term" value="F:GTP binding"/>
    <property type="evidence" value="ECO:0007669"/>
    <property type="project" value="UniProtKB-KW"/>
</dbReference>
<keyword evidence="2" id="KW-0342">GTP-binding</keyword>
<dbReference type="AlphaFoldDB" id="V4LHX2"/>
<evidence type="ECO:0000313" key="4">
    <source>
        <dbReference type="EMBL" id="ESQ43349.1"/>
    </source>
</evidence>
<dbReference type="PANTHER" id="PTHR10903">
    <property type="entry name" value="GTPASE, IMAP FAMILY MEMBER-RELATED"/>
    <property type="match status" value="1"/>
</dbReference>
<dbReference type="EMBL" id="KI517464">
    <property type="protein sequence ID" value="ESQ43349.1"/>
    <property type="molecule type" value="Genomic_DNA"/>
</dbReference>
<dbReference type="InterPro" id="IPR006703">
    <property type="entry name" value="G_AIG1"/>
</dbReference>
<sequence>KAVRTLVILEIASRRALGVTTVYELQSLTLPNCHILNVIDTPGLFSLSPSTEFTCREILKCVRLSREGIDEEKISSLFALKIPFGSEILDYMIVVFTNEDALEDDGDTDTLEEYLKDCPGFNEILELCNARKVFFGNKAKAPESQKARQAQELL</sequence>
<keyword evidence="1" id="KW-0547">Nucleotide-binding</keyword>
<name>V4LHX2_EUTSA</name>
<dbReference type="InterPro" id="IPR045058">
    <property type="entry name" value="GIMA/IAN/Toc"/>
</dbReference>
<dbReference type="SUPFAM" id="SSF52540">
    <property type="entry name" value="P-loop containing nucleoside triphosphate hydrolases"/>
    <property type="match status" value="1"/>
</dbReference>
<dbReference type="InterPro" id="IPR027417">
    <property type="entry name" value="P-loop_NTPase"/>
</dbReference>
<dbReference type="STRING" id="72664.V4LHX2"/>
<dbReference type="Pfam" id="PF04548">
    <property type="entry name" value="AIG1"/>
    <property type="match status" value="1"/>
</dbReference>
<dbReference type="eggNOG" id="ENOG502R7PE">
    <property type="taxonomic scope" value="Eukaryota"/>
</dbReference>
<evidence type="ECO:0000259" key="3">
    <source>
        <dbReference type="Pfam" id="PF04548"/>
    </source>
</evidence>
<dbReference type="Proteomes" id="UP000030689">
    <property type="component" value="Unassembled WGS sequence"/>
</dbReference>
<keyword evidence="5" id="KW-1185">Reference proteome</keyword>